<feature type="compositionally biased region" description="Low complexity" evidence="21">
    <location>
        <begin position="852"/>
        <end position="867"/>
    </location>
</feature>
<dbReference type="PANTHER" id="PTHR47633">
    <property type="entry name" value="IMMUNOGLOBULIN"/>
    <property type="match status" value="1"/>
</dbReference>
<keyword evidence="12" id="KW-0965">Cell junction</keyword>
<dbReference type="FunFam" id="2.60.40.10:FF:000399">
    <property type="entry name" value="myopalladin isoform X1"/>
    <property type="match status" value="1"/>
</dbReference>
<keyword evidence="24" id="KW-1185">Reference proteome</keyword>
<feature type="compositionally biased region" description="Pro residues" evidence="21">
    <location>
        <begin position="791"/>
        <end position="818"/>
    </location>
</feature>
<evidence type="ECO:0000256" key="5">
    <source>
        <dbReference type="ARBA" id="ARBA00004466"/>
    </source>
</evidence>
<feature type="compositionally biased region" description="Pro residues" evidence="21">
    <location>
        <begin position="921"/>
        <end position="935"/>
    </location>
</feature>
<evidence type="ECO:0000256" key="19">
    <source>
        <dbReference type="ARBA" id="ARBA00065150"/>
    </source>
</evidence>
<dbReference type="GO" id="GO:0003779">
    <property type="term" value="F:actin binding"/>
    <property type="evidence" value="ECO:0007669"/>
    <property type="project" value="UniProtKB-KW"/>
</dbReference>
<dbReference type="CDD" id="cd20972">
    <property type="entry name" value="IgI_2_Titin_Z1z2-like"/>
    <property type="match status" value="1"/>
</dbReference>
<dbReference type="GO" id="GO:0001725">
    <property type="term" value="C:stress fiber"/>
    <property type="evidence" value="ECO:0007669"/>
    <property type="project" value="UniProtKB-ARBA"/>
</dbReference>
<dbReference type="SUPFAM" id="SSF48726">
    <property type="entry name" value="Immunoglobulin"/>
    <property type="match status" value="5"/>
</dbReference>
<sequence length="1489" mass="160688">MTLPLVWQCNPSQVPNIAPHGERSGTGTDGTAGHCRGEQRQTWNRRERLDKSPKTRMQDGSRNKSLPTSKLLREPSAGRALEGNGGMFSEASSDGELCMDSGTELDCGDGDFADLNAFLSADEINRSLDLAREAFTNVREPEDPGWSGLREQEQALQSASSLPISPQTPENSNLQHQTKRICPEDHTAVPLPSSQSASFSKPELLTGQAPSSVEKPVCHKPAKPVYKQDKPRLVHGGLELSDRAASASEFCSRAATFIEELSSIFKGSAHVEQQVEEESSSPDSGYLSPRNQRGSASVPSRPPGQRDEAQSGQSEVSPHSAGPAVDPASDGDQHSAASATFGPLSPPQFLQKLKSQEVAEGSPIRLECRVEGNPPPLVRWFCEGRELQNSPDIQISKDGDLHTLVIAEAFEDDTGRYTCVASNSLGAENTSAEVYIEGASSSDSEGEGVGSKSRSGHMPQAQKKTSSMSLTIRSSSPKTPEVPPHRSALVQSMSQPPQRTQSPVSLLQGGDVSGSPVFTKHLQDAQASEGQVVVLECRVRGSPPLQVRWYREGNEILDSPDFRILQKKPRSAAEPEEICTLVIAEAFPEDGGLFCCTASNPCGSVSSSARLTVTPAEDSSSNGMSGDSSGFEDAGSFPPPPPPTEITHLELPPKALPPPGSEAFHIEGLEVWPSVSAPPPVPMTPDAQEKQNGHHPSPPPSKQTTPPPPPPPPLPHTDVDDPAKPQSPAPVTQGSPPTPGKLSPSSGREAPPLPTRPKPKLNAVQLKQLQEQILLEQQEAAHWEREQPNQEVPPPPQPPLQESPPPASSSPPLPPPPSFQELESSTAMQASTFNYARPKQFIAAQSPGGGAFLNNFSGSSGSSLSSPMSPPASHKPFNRVTLPPFTKAGSVESPSSPSFPPPPPPFFTSSNLSSPSGPAQDFPPPPPPPPPPPASVSPAHSDVSSPFSSIPPSPASSFLSSVLSSVPTTPSSPPVNALGLPKGNGTVKVFPKKPSISKTPRIASDSDIQGSKDAVIQDLERKLRFKEERTSNGQQRLTYEEKMARRLLGADSAATVLNTQDTAEEPVTQEYKVSSFEQRLISEIEFRLERSPVEESDDDVQHDDESAGQGVAPSFEQKLKHYKVFEGMPVTFSCKVKGEPKAKIYWFKDGKQISKRSEHYRINREPDGTCSLHTAAASLDDDGNYTILAANPDGRVSCTGRMMVQAVNQRGRSQRSTPGQMRRSRSRSRDSGDENDNIQERHFRPHFLQAPGDLIVQEGRLCRMDCKVSGLPTPDLIWQLNGQSIRPDSSHKMLVRENGVHSLVIEPVTSRDAGIYTCIASNRAGQNSFNLELIVAAREMHKAPSFVEKLQNTSVAEGHPVRLECRVTGVPYPQIFWKRENESFTHNTDRISMHQDNCGYLCMIIQPAMKEDAGWYTVSAKNDAGIVSSTARLDVHTQWQQPNLPKPKKVRPSTSRYAALTERGLDVKAAFFPDSSPLPPGGLVESEDL</sequence>
<dbReference type="Proteomes" id="UP000283210">
    <property type="component" value="Chromosome 4"/>
</dbReference>
<feature type="domain" description="Ig-like" evidence="22">
    <location>
        <begin position="516"/>
        <end position="614"/>
    </location>
</feature>
<evidence type="ECO:0000256" key="21">
    <source>
        <dbReference type="SAM" id="MobiDB-lite"/>
    </source>
</evidence>
<keyword evidence="15" id="KW-0206">Cytoskeleton</keyword>
<keyword evidence="10" id="KW-0597">Phosphoprotein</keyword>
<feature type="region of interest" description="Disordered" evidence="21">
    <location>
        <begin position="438"/>
        <end position="512"/>
    </location>
</feature>
<evidence type="ECO:0000256" key="9">
    <source>
        <dbReference type="ARBA" id="ARBA00022490"/>
    </source>
</evidence>
<evidence type="ECO:0000256" key="3">
    <source>
        <dbReference type="ARBA" id="ARBA00004245"/>
    </source>
</evidence>
<evidence type="ECO:0000256" key="4">
    <source>
        <dbReference type="ARBA" id="ARBA00004246"/>
    </source>
</evidence>
<feature type="region of interest" description="Disordered" evidence="21">
    <location>
        <begin position="613"/>
        <end position="760"/>
    </location>
</feature>
<dbReference type="CDD" id="cd05892">
    <property type="entry name" value="IgI_Myotilin_C"/>
    <property type="match status" value="1"/>
</dbReference>
<feature type="compositionally biased region" description="Low complexity" evidence="21">
    <location>
        <begin position="618"/>
        <end position="629"/>
    </location>
</feature>
<feature type="domain" description="Ig-like" evidence="22">
    <location>
        <begin position="347"/>
        <end position="435"/>
    </location>
</feature>
<evidence type="ECO:0000256" key="18">
    <source>
        <dbReference type="ARBA" id="ARBA00061540"/>
    </source>
</evidence>
<dbReference type="GO" id="GO:0001726">
    <property type="term" value="C:ruffle"/>
    <property type="evidence" value="ECO:0007669"/>
    <property type="project" value="UniProtKB-SubCell"/>
</dbReference>
<evidence type="ECO:0000259" key="22">
    <source>
        <dbReference type="PROSITE" id="PS50835"/>
    </source>
</evidence>
<feature type="region of interest" description="Disordered" evidence="21">
    <location>
        <begin position="272"/>
        <end position="347"/>
    </location>
</feature>
<feature type="compositionally biased region" description="Polar residues" evidence="21">
    <location>
        <begin position="154"/>
        <end position="176"/>
    </location>
</feature>
<evidence type="ECO:0000256" key="16">
    <source>
        <dbReference type="ARBA" id="ARBA00023273"/>
    </source>
</evidence>
<evidence type="ECO:0000256" key="13">
    <source>
        <dbReference type="ARBA" id="ARBA00023157"/>
    </source>
</evidence>
<keyword evidence="16" id="KW-0966">Cell projection</keyword>
<feature type="compositionally biased region" description="Pro residues" evidence="21">
    <location>
        <begin position="897"/>
        <end position="906"/>
    </location>
</feature>
<dbReference type="FunFam" id="2.60.40.10:FF:000761">
    <property type="entry name" value="palladin isoform X2"/>
    <property type="match status" value="1"/>
</dbReference>
<dbReference type="InterPro" id="IPR007110">
    <property type="entry name" value="Ig-like_dom"/>
</dbReference>
<comment type="subunit">
    <text evidence="19">Interacts with EPS8. Interacts with LASP1. Interacts with VASP. Interacts with ACTN. Interacts with SORBS2. Interacts with PFN1. Interacts with LPP. Interacts with SPIN90. Interacts with SRC. Interacts with EZR. Interacts with RAI14.</text>
</comment>
<evidence type="ECO:0000256" key="14">
    <source>
        <dbReference type="ARBA" id="ARBA00023203"/>
    </source>
</evidence>
<dbReference type="EMBL" id="CM012440">
    <property type="protein sequence ID" value="RVE73838.1"/>
    <property type="molecule type" value="Genomic_DNA"/>
</dbReference>
<feature type="domain" description="Ig-like" evidence="22">
    <location>
        <begin position="1113"/>
        <end position="1197"/>
    </location>
</feature>
<dbReference type="FunFam" id="2.60.40.10:FF:001108">
    <property type="entry name" value="palladin isoform X2"/>
    <property type="match status" value="1"/>
</dbReference>
<evidence type="ECO:0000256" key="10">
    <source>
        <dbReference type="ARBA" id="ARBA00022553"/>
    </source>
</evidence>
<evidence type="ECO:0000256" key="7">
    <source>
        <dbReference type="ARBA" id="ARBA00004510"/>
    </source>
</evidence>
<feature type="compositionally biased region" description="Basic and acidic residues" evidence="21">
    <location>
        <begin position="1227"/>
        <end position="1242"/>
    </location>
</feature>
<evidence type="ECO:0000256" key="11">
    <source>
        <dbReference type="ARBA" id="ARBA00022737"/>
    </source>
</evidence>
<feature type="compositionally biased region" description="Low complexity" evidence="21">
    <location>
        <begin position="466"/>
        <end position="476"/>
    </location>
</feature>
<feature type="domain" description="Ig-like" evidence="22">
    <location>
        <begin position="1245"/>
        <end position="1336"/>
    </location>
</feature>
<dbReference type="FunFam" id="2.60.40.10:FF:000256">
    <property type="entry name" value="myopalladin isoform X1"/>
    <property type="match status" value="1"/>
</dbReference>
<feature type="compositionally biased region" description="Low complexity" evidence="21">
    <location>
        <begin position="955"/>
        <end position="969"/>
    </location>
</feature>
<dbReference type="GO" id="GO:0030426">
    <property type="term" value="C:growth cone"/>
    <property type="evidence" value="ECO:0007669"/>
    <property type="project" value="UniProtKB-SubCell"/>
</dbReference>
<dbReference type="GO" id="GO:0005925">
    <property type="term" value="C:focal adhesion"/>
    <property type="evidence" value="ECO:0007669"/>
    <property type="project" value="UniProtKB-SubCell"/>
</dbReference>
<feature type="compositionally biased region" description="Low complexity" evidence="21">
    <location>
        <begin position="907"/>
        <end position="920"/>
    </location>
</feature>
<evidence type="ECO:0000256" key="1">
    <source>
        <dbReference type="ARBA" id="ARBA00004188"/>
    </source>
</evidence>
<comment type="similarity">
    <text evidence="18">Belongs to the myotilin/palladin family.</text>
</comment>
<evidence type="ECO:0000256" key="20">
    <source>
        <dbReference type="ARBA" id="ARBA00072991"/>
    </source>
</evidence>
<dbReference type="GO" id="GO:0002102">
    <property type="term" value="C:podosome"/>
    <property type="evidence" value="ECO:0007669"/>
    <property type="project" value="UniProtKB-SubCell"/>
</dbReference>
<dbReference type="InterPro" id="IPR013098">
    <property type="entry name" value="Ig_I-set"/>
</dbReference>
<dbReference type="PANTHER" id="PTHR47633:SF4">
    <property type="entry name" value="MYOPALLADIN ISOFORM X1"/>
    <property type="match status" value="1"/>
</dbReference>
<evidence type="ECO:0000313" key="24">
    <source>
        <dbReference type="Proteomes" id="UP000283210"/>
    </source>
</evidence>
<dbReference type="PRINTS" id="PR01217">
    <property type="entry name" value="PRICHEXTENSN"/>
</dbReference>
<keyword evidence="14" id="KW-0009">Actin-binding</keyword>
<feature type="region of interest" description="Disordered" evidence="21">
    <location>
        <begin position="1206"/>
        <end position="1244"/>
    </location>
</feature>
<evidence type="ECO:0000256" key="6">
    <source>
        <dbReference type="ARBA" id="ARBA00004489"/>
    </source>
</evidence>
<dbReference type="GO" id="GO:0030018">
    <property type="term" value="C:Z disc"/>
    <property type="evidence" value="ECO:0007669"/>
    <property type="project" value="UniProtKB-SubCell"/>
</dbReference>
<evidence type="ECO:0000313" key="23">
    <source>
        <dbReference type="EMBL" id="RVE73838.1"/>
    </source>
</evidence>
<evidence type="ECO:0000256" key="17">
    <source>
        <dbReference type="ARBA" id="ARBA00023319"/>
    </source>
</evidence>
<reference evidence="23 24" key="1">
    <citation type="submission" date="2018-11" db="EMBL/GenBank/DDBJ databases">
        <authorList>
            <person name="Lopez-Roques C."/>
            <person name="Donnadieu C."/>
            <person name="Bouchez O."/>
            <person name="Klopp C."/>
            <person name="Cabau C."/>
            <person name="Zahm M."/>
        </authorList>
    </citation>
    <scope>NUCLEOTIDE SEQUENCE [LARGE SCALE GENOMIC DNA]</scope>
    <source>
        <strain evidence="23">RS831</strain>
        <tissue evidence="23">Whole body</tissue>
    </source>
</reference>
<evidence type="ECO:0000256" key="12">
    <source>
        <dbReference type="ARBA" id="ARBA00022949"/>
    </source>
</evidence>
<reference evidence="23 24" key="2">
    <citation type="submission" date="2019-01" db="EMBL/GenBank/DDBJ databases">
        <title>A chromosome length genome reference of the Java medaka (oryzias javanicus).</title>
        <authorList>
            <person name="Herpin A."/>
            <person name="Takehana Y."/>
            <person name="Naruse K."/>
            <person name="Ansai S."/>
            <person name="Kawaguchi M."/>
        </authorList>
    </citation>
    <scope>NUCLEOTIDE SEQUENCE [LARGE SCALE GENOMIC DNA]</scope>
    <source>
        <strain evidence="23">RS831</strain>
        <tissue evidence="23">Whole body</tissue>
    </source>
</reference>
<evidence type="ECO:0000256" key="8">
    <source>
        <dbReference type="ARBA" id="ARBA00004624"/>
    </source>
</evidence>
<dbReference type="Pfam" id="PF07679">
    <property type="entry name" value="I-set"/>
    <property type="match status" value="5"/>
</dbReference>
<dbReference type="GO" id="GO:0004672">
    <property type="term" value="F:protein kinase activity"/>
    <property type="evidence" value="ECO:0007669"/>
    <property type="project" value="TreeGrafter"/>
</dbReference>
<keyword evidence="13" id="KW-1015">Disulfide bond</keyword>
<accession>A0A3S2MTD1</accession>
<dbReference type="InterPro" id="IPR003598">
    <property type="entry name" value="Ig_sub2"/>
</dbReference>
<dbReference type="SMART" id="SM00409">
    <property type="entry name" value="IG"/>
    <property type="match status" value="5"/>
</dbReference>
<evidence type="ECO:0000256" key="2">
    <source>
        <dbReference type="ARBA" id="ARBA00004216"/>
    </source>
</evidence>
<feature type="region of interest" description="Disordered" evidence="21">
    <location>
        <begin position="1"/>
        <end position="104"/>
    </location>
</feature>
<organism evidence="23 24">
    <name type="scientific">Oryzias javanicus</name>
    <name type="common">Javanese ricefish</name>
    <name type="synonym">Aplocheilus javanicus</name>
    <dbReference type="NCBI Taxonomy" id="123683"/>
    <lineage>
        <taxon>Eukaryota</taxon>
        <taxon>Metazoa</taxon>
        <taxon>Chordata</taxon>
        <taxon>Craniata</taxon>
        <taxon>Vertebrata</taxon>
        <taxon>Euteleostomi</taxon>
        <taxon>Actinopterygii</taxon>
        <taxon>Neopterygii</taxon>
        <taxon>Teleostei</taxon>
        <taxon>Neoteleostei</taxon>
        <taxon>Acanthomorphata</taxon>
        <taxon>Ovalentaria</taxon>
        <taxon>Atherinomorphae</taxon>
        <taxon>Beloniformes</taxon>
        <taxon>Adrianichthyidae</taxon>
        <taxon>Oryziinae</taxon>
        <taxon>Oryzias</taxon>
    </lineage>
</organism>
<feature type="compositionally biased region" description="Low complexity" evidence="21">
    <location>
        <begin position="936"/>
        <end position="948"/>
    </location>
</feature>
<proteinExistence type="inferred from homology"/>
<feature type="compositionally biased region" description="Basic and acidic residues" evidence="21">
    <location>
        <begin position="35"/>
        <end position="62"/>
    </location>
</feature>
<dbReference type="GO" id="GO:0030027">
    <property type="term" value="C:lamellipodium"/>
    <property type="evidence" value="ECO:0007669"/>
    <property type="project" value="UniProtKB-SubCell"/>
</dbReference>
<feature type="region of interest" description="Disordered" evidence="21">
    <location>
        <begin position="775"/>
        <end position="831"/>
    </location>
</feature>
<feature type="domain" description="Ig-like" evidence="22">
    <location>
        <begin position="1344"/>
        <end position="1434"/>
    </location>
</feature>
<protein>
    <recommendedName>
        <fullName evidence="20">Palladin</fullName>
    </recommendedName>
</protein>
<dbReference type="FunFam" id="2.60.40.10:FF:001560">
    <property type="entry name" value="palladin isoform X1"/>
    <property type="match status" value="1"/>
</dbReference>
<feature type="compositionally biased region" description="Basic and acidic residues" evidence="21">
    <location>
        <begin position="779"/>
        <end position="788"/>
    </location>
</feature>
<evidence type="ECO:0000256" key="15">
    <source>
        <dbReference type="ARBA" id="ARBA00023212"/>
    </source>
</evidence>
<name>A0A3S2MTD1_ORYJA</name>
<keyword evidence="11" id="KW-0677">Repeat</keyword>
<dbReference type="Gene3D" id="2.60.40.10">
    <property type="entry name" value="Immunoglobulins"/>
    <property type="match status" value="5"/>
</dbReference>
<gene>
    <name evidence="23" type="ORF">OJAV_G00035170</name>
</gene>
<keyword evidence="9" id="KW-0963">Cytoplasm</keyword>
<keyword evidence="17" id="KW-0393">Immunoglobulin domain</keyword>
<dbReference type="SMART" id="SM00408">
    <property type="entry name" value="IGc2"/>
    <property type="match status" value="5"/>
</dbReference>
<feature type="region of interest" description="Disordered" evidence="21">
    <location>
        <begin position="139"/>
        <end position="233"/>
    </location>
</feature>
<feature type="compositionally biased region" description="Polar residues" evidence="21">
    <location>
        <begin position="489"/>
        <end position="505"/>
    </location>
</feature>
<feature type="compositionally biased region" description="Pro residues" evidence="21">
    <location>
        <begin position="696"/>
        <end position="715"/>
    </location>
</feature>
<dbReference type="InterPro" id="IPR013783">
    <property type="entry name" value="Ig-like_fold"/>
</dbReference>
<dbReference type="InterPro" id="IPR003599">
    <property type="entry name" value="Ig_sub"/>
</dbReference>
<dbReference type="PROSITE" id="PS50835">
    <property type="entry name" value="IG_LIKE"/>
    <property type="match status" value="5"/>
</dbReference>
<feature type="compositionally biased region" description="Polar residues" evidence="21">
    <location>
        <begin position="1206"/>
        <end position="1219"/>
    </location>
</feature>
<dbReference type="OrthoDB" id="6612025at2759"/>
<comment type="subcellular location">
    <subcellularLocation>
        <location evidence="4">Cell junction</location>
        <location evidence="4">Focal adhesion</location>
    </subcellularLocation>
    <subcellularLocation>
        <location evidence="6">Cell projection</location>
        <location evidence="6">Axon</location>
    </subcellularLocation>
    <subcellularLocation>
        <location evidence="8">Cell projection</location>
        <location evidence="8">Growth cone</location>
    </subcellularLocation>
    <subcellularLocation>
        <location evidence="7">Cell projection</location>
        <location evidence="7">Lamellipodium</location>
    </subcellularLocation>
    <subcellularLocation>
        <location evidence="1">Cell projection</location>
        <location evidence="1">Podosome</location>
    </subcellularLocation>
    <subcellularLocation>
        <location evidence="5">Cell projection</location>
        <location evidence="5">Ruffle</location>
    </subcellularLocation>
    <subcellularLocation>
        <location evidence="3">Cytoplasm</location>
        <location evidence="3">Cytoskeleton</location>
    </subcellularLocation>
    <subcellularLocation>
        <location evidence="2">Cytoplasm</location>
        <location evidence="2">Myofibril</location>
        <location evidence="2">Sarcomere</location>
        <location evidence="2">Z line</location>
    </subcellularLocation>
</comment>
<dbReference type="InterPro" id="IPR036179">
    <property type="entry name" value="Ig-like_dom_sf"/>
</dbReference>
<feature type="compositionally biased region" description="Polar residues" evidence="21">
    <location>
        <begin position="289"/>
        <end position="298"/>
    </location>
</feature>
<feature type="region of interest" description="Disordered" evidence="21">
    <location>
        <begin position="845"/>
        <end position="1010"/>
    </location>
</feature>